<proteinExistence type="inferred from homology"/>
<feature type="transmembrane region" description="Helical" evidence="7">
    <location>
        <begin position="149"/>
        <end position="167"/>
    </location>
</feature>
<feature type="transmembrane region" description="Helical" evidence="7">
    <location>
        <begin position="100"/>
        <end position="120"/>
    </location>
</feature>
<protein>
    <submittedName>
        <fullName evidence="8">Chromate transporter</fullName>
    </submittedName>
</protein>
<keyword evidence="6 7" id="KW-0472">Membrane</keyword>
<gene>
    <name evidence="8" type="ORF">RZS28_16705</name>
</gene>
<evidence type="ECO:0000256" key="5">
    <source>
        <dbReference type="ARBA" id="ARBA00022989"/>
    </source>
</evidence>
<dbReference type="PANTHER" id="PTHR43663">
    <property type="entry name" value="CHROMATE TRANSPORT PROTEIN-RELATED"/>
    <property type="match status" value="1"/>
</dbReference>
<dbReference type="InterPro" id="IPR052518">
    <property type="entry name" value="CHR_Transporter"/>
</dbReference>
<comment type="subcellular location">
    <subcellularLocation>
        <location evidence="1">Cell membrane</location>
        <topology evidence="1">Multi-pass membrane protein</topology>
    </subcellularLocation>
</comment>
<feature type="transmembrane region" description="Helical" evidence="7">
    <location>
        <begin position="127"/>
        <end position="143"/>
    </location>
</feature>
<evidence type="ECO:0000256" key="2">
    <source>
        <dbReference type="ARBA" id="ARBA00005262"/>
    </source>
</evidence>
<keyword evidence="9" id="KW-1185">Reference proteome</keyword>
<name>A0ABZ0HQG3_9HYPH</name>
<dbReference type="InterPro" id="IPR003370">
    <property type="entry name" value="Chromate_transpt"/>
</dbReference>
<keyword evidence="3" id="KW-1003">Cell membrane</keyword>
<dbReference type="Pfam" id="PF02417">
    <property type="entry name" value="Chromate_transp"/>
    <property type="match status" value="1"/>
</dbReference>
<organism evidence="8 9">
    <name type="scientific">Methylocapsa polymorpha</name>
    <dbReference type="NCBI Taxonomy" id="3080828"/>
    <lineage>
        <taxon>Bacteria</taxon>
        <taxon>Pseudomonadati</taxon>
        <taxon>Pseudomonadota</taxon>
        <taxon>Alphaproteobacteria</taxon>
        <taxon>Hyphomicrobiales</taxon>
        <taxon>Beijerinckiaceae</taxon>
        <taxon>Methylocapsa</taxon>
    </lineage>
</organism>
<evidence type="ECO:0000256" key="1">
    <source>
        <dbReference type="ARBA" id="ARBA00004651"/>
    </source>
</evidence>
<evidence type="ECO:0000256" key="4">
    <source>
        <dbReference type="ARBA" id="ARBA00022692"/>
    </source>
</evidence>
<feature type="transmembrane region" description="Helical" evidence="7">
    <location>
        <begin position="66"/>
        <end position="88"/>
    </location>
</feature>
<feature type="transmembrane region" description="Helical" evidence="7">
    <location>
        <begin position="34"/>
        <end position="54"/>
    </location>
</feature>
<dbReference type="Proteomes" id="UP001626536">
    <property type="component" value="Chromosome"/>
</dbReference>
<reference evidence="8 9" key="1">
    <citation type="submission" date="2023-10" db="EMBL/GenBank/DDBJ databases">
        <title>Novel methanotroph of the genus Methylocapsa from a subarctic wetland.</title>
        <authorList>
            <person name="Belova S.E."/>
            <person name="Oshkin I.Y."/>
            <person name="Miroshnikov K."/>
            <person name="Dedysh S.N."/>
        </authorList>
    </citation>
    <scope>NUCLEOTIDE SEQUENCE [LARGE SCALE GENOMIC DNA]</scope>
    <source>
        <strain evidence="8 9">RX1</strain>
    </source>
</reference>
<evidence type="ECO:0000256" key="6">
    <source>
        <dbReference type="ARBA" id="ARBA00023136"/>
    </source>
</evidence>
<evidence type="ECO:0000256" key="7">
    <source>
        <dbReference type="SAM" id="Phobius"/>
    </source>
</evidence>
<dbReference type="RefSeq" id="WP_407338853.1">
    <property type="nucleotide sequence ID" value="NZ_CP136862.1"/>
</dbReference>
<dbReference type="EMBL" id="CP136862">
    <property type="protein sequence ID" value="WOJ89413.1"/>
    <property type="molecule type" value="Genomic_DNA"/>
</dbReference>
<keyword evidence="4 7" id="KW-0812">Transmembrane</keyword>
<evidence type="ECO:0000313" key="8">
    <source>
        <dbReference type="EMBL" id="WOJ89413.1"/>
    </source>
</evidence>
<accession>A0ABZ0HQG3</accession>
<keyword evidence="5 7" id="KW-1133">Transmembrane helix</keyword>
<comment type="similarity">
    <text evidence="2">Belongs to the chromate ion transporter (CHR) (TC 2.A.51) family.</text>
</comment>
<sequence>MAFFKLGLIGFGGVAGWVRQIIVVERGFLDEREFAEWLGFASVLPGANTVNLAVMLGDRHQGASGAFAALLGLLMAPIIILIGIVSLFDRFASLPDVSAALGGAAAATAGLVIGNAYKMIRTIRTDVLAILIAGLTFAATGALRLSLVASLTFIVPLSLLVYVASGWRR</sequence>
<evidence type="ECO:0000256" key="3">
    <source>
        <dbReference type="ARBA" id="ARBA00022475"/>
    </source>
</evidence>
<evidence type="ECO:0000313" key="9">
    <source>
        <dbReference type="Proteomes" id="UP001626536"/>
    </source>
</evidence>
<dbReference type="PANTHER" id="PTHR43663:SF1">
    <property type="entry name" value="CHROMATE TRANSPORTER"/>
    <property type="match status" value="1"/>
</dbReference>